<reference evidence="1" key="1">
    <citation type="journal article" date="2015" name="Nature">
        <title>Complex archaea that bridge the gap between prokaryotes and eukaryotes.</title>
        <authorList>
            <person name="Spang A."/>
            <person name="Saw J.H."/>
            <person name="Jorgensen S.L."/>
            <person name="Zaremba-Niedzwiedzka K."/>
            <person name="Martijn J."/>
            <person name="Lind A.E."/>
            <person name="van Eijk R."/>
            <person name="Schleper C."/>
            <person name="Guy L."/>
            <person name="Ettema T.J."/>
        </authorList>
    </citation>
    <scope>NUCLEOTIDE SEQUENCE</scope>
</reference>
<protein>
    <submittedName>
        <fullName evidence="1">Uncharacterized protein</fullName>
    </submittedName>
</protein>
<dbReference type="AlphaFoldDB" id="A0A0F9DC15"/>
<dbReference type="EMBL" id="LAZR01029561">
    <property type="protein sequence ID" value="KKL59219.1"/>
    <property type="molecule type" value="Genomic_DNA"/>
</dbReference>
<proteinExistence type="predicted"/>
<sequence length="140" mass="16909">MSLEIKLNKKCNKCNKELLATIEYFSINKEGKDGLYSICKQCTRKRNKIHYQKNKVKKIEYNKKRERNFKKKLGISYRNLHKYIRRNKKKPDHCKDCGIRTDKLQLHSVNHIYTRNSEDWVYVCYSCANVRHRKIPSIKV</sequence>
<evidence type="ECO:0000313" key="1">
    <source>
        <dbReference type="EMBL" id="KKL59219.1"/>
    </source>
</evidence>
<accession>A0A0F9DC15</accession>
<name>A0A0F9DC15_9ZZZZ</name>
<organism evidence="1">
    <name type="scientific">marine sediment metagenome</name>
    <dbReference type="NCBI Taxonomy" id="412755"/>
    <lineage>
        <taxon>unclassified sequences</taxon>
        <taxon>metagenomes</taxon>
        <taxon>ecological metagenomes</taxon>
    </lineage>
</organism>
<comment type="caution">
    <text evidence="1">The sequence shown here is derived from an EMBL/GenBank/DDBJ whole genome shotgun (WGS) entry which is preliminary data.</text>
</comment>
<gene>
    <name evidence="1" type="ORF">LCGC14_2217540</name>
</gene>